<keyword evidence="12" id="KW-0325">Glycoprotein</keyword>
<dbReference type="FunFam" id="3.30.43.10:FF:000004">
    <property type="entry name" value="Berberine bridge enzyme-like 15"/>
    <property type="match status" value="1"/>
</dbReference>
<dbReference type="GO" id="GO:0016491">
    <property type="term" value="F:oxidoreductase activity"/>
    <property type="evidence" value="ECO:0007669"/>
    <property type="project" value="UniProtKB-KW"/>
</dbReference>
<evidence type="ECO:0000256" key="8">
    <source>
        <dbReference type="ARBA" id="ARBA00022741"/>
    </source>
</evidence>
<keyword evidence="7" id="KW-0732">Signal</keyword>
<evidence type="ECO:0000256" key="9">
    <source>
        <dbReference type="ARBA" id="ARBA00022827"/>
    </source>
</evidence>
<evidence type="ECO:0000313" key="14">
    <source>
        <dbReference type="Proteomes" id="UP001634007"/>
    </source>
</evidence>
<dbReference type="Proteomes" id="UP001634007">
    <property type="component" value="Unassembled WGS sequence"/>
</dbReference>
<proteinExistence type="inferred from homology"/>
<keyword evidence="5" id="KW-0964">Secreted</keyword>
<evidence type="ECO:0000256" key="11">
    <source>
        <dbReference type="ARBA" id="ARBA00023157"/>
    </source>
</evidence>
<dbReference type="Gene3D" id="3.30.43.10">
    <property type="entry name" value="Uridine Diphospho-n-acetylenolpyruvylglucosamine Reductase, domain 2"/>
    <property type="match status" value="1"/>
</dbReference>
<evidence type="ECO:0000256" key="4">
    <source>
        <dbReference type="ARBA" id="ARBA00022512"/>
    </source>
</evidence>
<reference evidence="13 14" key="1">
    <citation type="submission" date="2024-11" db="EMBL/GenBank/DDBJ databases">
        <title>Chromosome-level genome assembly of Eucalyptus globulus Labill. provides insights into its genome evolution.</title>
        <authorList>
            <person name="Li X."/>
        </authorList>
    </citation>
    <scope>NUCLEOTIDE SEQUENCE [LARGE SCALE GENOMIC DNA]</scope>
    <source>
        <strain evidence="13">CL2024</strain>
        <tissue evidence="13">Fresh tender leaves</tissue>
    </source>
</reference>
<keyword evidence="8" id="KW-0547">Nucleotide-binding</keyword>
<evidence type="ECO:0000256" key="10">
    <source>
        <dbReference type="ARBA" id="ARBA00023002"/>
    </source>
</evidence>
<keyword evidence="6" id="KW-0285">Flavoprotein</keyword>
<evidence type="ECO:0000256" key="12">
    <source>
        <dbReference type="ARBA" id="ARBA00023180"/>
    </source>
</evidence>
<dbReference type="EMBL" id="JBJKBG010000004">
    <property type="protein sequence ID" value="KAL3741257.1"/>
    <property type="molecule type" value="Genomic_DNA"/>
</dbReference>
<comment type="cofactor">
    <cofactor evidence="1">
        <name>FAD</name>
        <dbReference type="ChEBI" id="CHEBI:57692"/>
    </cofactor>
</comment>
<protein>
    <submittedName>
        <fullName evidence="13">Uncharacterized protein</fullName>
    </submittedName>
</protein>
<evidence type="ECO:0000256" key="7">
    <source>
        <dbReference type="ARBA" id="ARBA00022729"/>
    </source>
</evidence>
<gene>
    <name evidence="13" type="ORF">ACJRO7_016828</name>
</gene>
<evidence type="ECO:0000256" key="3">
    <source>
        <dbReference type="ARBA" id="ARBA00005466"/>
    </source>
</evidence>
<keyword evidence="14" id="KW-1185">Reference proteome</keyword>
<keyword evidence="4" id="KW-0134">Cell wall</keyword>
<name>A0ABD3KPH0_EUCGL</name>
<dbReference type="GO" id="GO:0000166">
    <property type="term" value="F:nucleotide binding"/>
    <property type="evidence" value="ECO:0007669"/>
    <property type="project" value="UniProtKB-KW"/>
</dbReference>
<keyword evidence="11" id="KW-1015">Disulfide bond</keyword>
<dbReference type="PANTHER" id="PTHR32448">
    <property type="entry name" value="OS08G0158400 PROTEIN"/>
    <property type="match status" value="1"/>
</dbReference>
<dbReference type="AlphaFoldDB" id="A0ABD3KPH0"/>
<dbReference type="InterPro" id="IPR036318">
    <property type="entry name" value="FAD-bd_PCMH-like_sf"/>
</dbReference>
<accession>A0ABD3KPH0</accession>
<comment type="similarity">
    <text evidence="3">Belongs to the oxygen-dependent FAD-linked oxidoreductase family.</text>
</comment>
<keyword evidence="10" id="KW-0560">Oxidoreductase</keyword>
<sequence length="145" mass="16550">MDLERPSQTTKKEVLQKEHGTSSNLVYDTFIQCLTHRTQSSDHISDIVYSQANFSFTNILVSYIHNGHFNLLSTPKPLVIAMPTRESHVHVAVMCSKDLGMHLKIRSSGHDFEGISYVSDDAFFILDMFNLRSIDMDIKEETAWV</sequence>
<dbReference type="InterPro" id="IPR016167">
    <property type="entry name" value="FAD-bd_PCMH_sub1"/>
</dbReference>
<evidence type="ECO:0000256" key="6">
    <source>
        <dbReference type="ARBA" id="ARBA00022630"/>
    </source>
</evidence>
<evidence type="ECO:0000256" key="2">
    <source>
        <dbReference type="ARBA" id="ARBA00004191"/>
    </source>
</evidence>
<comment type="subcellular location">
    <subcellularLocation>
        <location evidence="2">Secreted</location>
        <location evidence="2">Cell wall</location>
    </subcellularLocation>
</comment>
<evidence type="ECO:0000256" key="5">
    <source>
        <dbReference type="ARBA" id="ARBA00022525"/>
    </source>
</evidence>
<evidence type="ECO:0000313" key="13">
    <source>
        <dbReference type="EMBL" id="KAL3741257.1"/>
    </source>
</evidence>
<evidence type="ECO:0000256" key="1">
    <source>
        <dbReference type="ARBA" id="ARBA00001974"/>
    </source>
</evidence>
<keyword evidence="9" id="KW-0274">FAD</keyword>
<organism evidence="13 14">
    <name type="scientific">Eucalyptus globulus</name>
    <name type="common">Tasmanian blue gum</name>
    <dbReference type="NCBI Taxonomy" id="34317"/>
    <lineage>
        <taxon>Eukaryota</taxon>
        <taxon>Viridiplantae</taxon>
        <taxon>Streptophyta</taxon>
        <taxon>Embryophyta</taxon>
        <taxon>Tracheophyta</taxon>
        <taxon>Spermatophyta</taxon>
        <taxon>Magnoliopsida</taxon>
        <taxon>eudicotyledons</taxon>
        <taxon>Gunneridae</taxon>
        <taxon>Pentapetalae</taxon>
        <taxon>rosids</taxon>
        <taxon>malvids</taxon>
        <taxon>Myrtales</taxon>
        <taxon>Myrtaceae</taxon>
        <taxon>Myrtoideae</taxon>
        <taxon>Eucalypteae</taxon>
        <taxon>Eucalyptus</taxon>
    </lineage>
</organism>
<comment type="caution">
    <text evidence="13">The sequence shown here is derived from an EMBL/GenBank/DDBJ whole genome shotgun (WGS) entry which is preliminary data.</text>
</comment>
<dbReference type="SUPFAM" id="SSF56176">
    <property type="entry name" value="FAD-binding/transporter-associated domain-like"/>
    <property type="match status" value="1"/>
</dbReference>